<organism evidence="2 3">
    <name type="scientific">Priestia megaterium</name>
    <name type="common">Bacillus megaterium</name>
    <dbReference type="NCBI Taxonomy" id="1404"/>
    <lineage>
        <taxon>Bacteria</taxon>
        <taxon>Bacillati</taxon>
        <taxon>Bacillota</taxon>
        <taxon>Bacilli</taxon>
        <taxon>Bacillales</taxon>
        <taxon>Bacillaceae</taxon>
        <taxon>Priestia</taxon>
    </lineage>
</organism>
<dbReference type="InterPro" id="IPR039569">
    <property type="entry name" value="FAS1-like_DH_region"/>
</dbReference>
<dbReference type="Proteomes" id="UP000501868">
    <property type="component" value="Chromosome"/>
</dbReference>
<dbReference type="CDD" id="cd03441">
    <property type="entry name" value="R_hydratase_like"/>
    <property type="match status" value="1"/>
</dbReference>
<proteinExistence type="predicted"/>
<dbReference type="AlphaFoldDB" id="A0A6H1P2R8"/>
<feature type="domain" description="FAS1-like dehydratase" evidence="1">
    <location>
        <begin position="8"/>
        <end position="140"/>
    </location>
</feature>
<accession>A0A6H1P2R8</accession>
<dbReference type="Pfam" id="PF13452">
    <property type="entry name" value="FAS1_DH_region"/>
    <property type="match status" value="1"/>
</dbReference>
<dbReference type="SUPFAM" id="SSF54637">
    <property type="entry name" value="Thioesterase/thiol ester dehydrase-isomerase"/>
    <property type="match status" value="1"/>
</dbReference>
<gene>
    <name evidence="2" type="ORF">HFZ78_14330</name>
</gene>
<dbReference type="EMBL" id="CP051128">
    <property type="protein sequence ID" value="QIZ07755.1"/>
    <property type="molecule type" value="Genomic_DNA"/>
</dbReference>
<reference evidence="2 3" key="1">
    <citation type="submission" date="2020-04" db="EMBL/GenBank/DDBJ databases">
        <title>Genome-Wide Identification of 5-Methylcytosine Sites in Bacterial Genomes By High-Throughput Sequencing of MspJI Restriction Fragments.</title>
        <authorList>
            <person name="Wu V."/>
        </authorList>
    </citation>
    <scope>NUCLEOTIDE SEQUENCE [LARGE SCALE GENOMIC DNA]</scope>
    <source>
        <strain evidence="2 3">S2</strain>
    </source>
</reference>
<evidence type="ECO:0000313" key="2">
    <source>
        <dbReference type="EMBL" id="QIZ07755.1"/>
    </source>
</evidence>
<sequence>MSDVKDLLGLELAPYSMAVEKGKIKELAIAIGDDNPIYYSLEAAKEAGYDGIPVPLTFLQVIEYHGGYGFQEKMEVLKLNPVKILHGDQEYEYLGDIYAGDELHVTSKIIRADTKIGSSGGLDFVTEESRYTNQKGELVAIARITLIHRH</sequence>
<dbReference type="Gene3D" id="3.10.129.10">
    <property type="entry name" value="Hotdog Thioesterase"/>
    <property type="match status" value="1"/>
</dbReference>
<dbReference type="PIRSF" id="PIRSF018072">
    <property type="entry name" value="UCP018072"/>
    <property type="match status" value="1"/>
</dbReference>
<reference evidence="2 3" key="2">
    <citation type="submission" date="2020-04" db="EMBL/GenBank/DDBJ databases">
        <authorList>
            <person name="Fomenkov A."/>
            <person name="Anton B.P."/>
            <person name="Roberts R.J."/>
        </authorList>
    </citation>
    <scope>NUCLEOTIDE SEQUENCE [LARGE SCALE GENOMIC DNA]</scope>
    <source>
        <strain evidence="2 3">S2</strain>
    </source>
</reference>
<evidence type="ECO:0000313" key="3">
    <source>
        <dbReference type="Proteomes" id="UP000501868"/>
    </source>
</evidence>
<dbReference type="InterPro" id="IPR029069">
    <property type="entry name" value="HotDog_dom_sf"/>
</dbReference>
<evidence type="ECO:0000259" key="1">
    <source>
        <dbReference type="Pfam" id="PF13452"/>
    </source>
</evidence>
<dbReference type="InterPro" id="IPR016709">
    <property type="entry name" value="HadA-like"/>
</dbReference>
<protein>
    <submittedName>
        <fullName evidence="2">MaoC family dehydratase</fullName>
    </submittedName>
</protein>
<name>A0A6H1P2R8_PRIMG</name>